<dbReference type="PIRSF" id="PIRSF003092">
    <property type="entry name" value="MinD"/>
    <property type="match status" value="1"/>
</dbReference>
<protein>
    <submittedName>
        <fullName evidence="3">Cell division inhibitor MinD</fullName>
    </submittedName>
    <submittedName>
        <fullName evidence="4">Flagellar biosynthesis protein FlhG</fullName>
    </submittedName>
</protein>
<dbReference type="InterPro" id="IPR027417">
    <property type="entry name" value="P-loop_NTPase"/>
</dbReference>
<evidence type="ECO:0000313" key="3">
    <source>
        <dbReference type="EMBL" id="STX09099.1"/>
    </source>
</evidence>
<dbReference type="GO" id="GO:0005524">
    <property type="term" value="F:ATP binding"/>
    <property type="evidence" value="ECO:0007669"/>
    <property type="project" value="UniProtKB-KW"/>
</dbReference>
<reference evidence="4 6" key="2">
    <citation type="submission" date="2019-03" db="EMBL/GenBank/DDBJ databases">
        <title>Genomic Encyclopedia of Type Strains, Phase IV (KMG-IV): sequencing the most valuable type-strain genomes for metagenomic binning, comparative biology and taxonomic classification.</title>
        <authorList>
            <person name="Goeker M."/>
        </authorList>
    </citation>
    <scope>NUCLEOTIDE SEQUENCE [LARGE SCALE GENOMIC DNA]</scope>
    <source>
        <strain evidence="4 6">DSM 20580</strain>
    </source>
</reference>
<keyword evidence="1" id="KW-0547">Nucleotide-binding</keyword>
<dbReference type="EMBL" id="UGNP01000001">
    <property type="protein sequence ID" value="STX09099.1"/>
    <property type="molecule type" value="Genomic_DNA"/>
</dbReference>
<accession>A0A8B4Q6V9</accession>
<evidence type="ECO:0000313" key="4">
    <source>
        <dbReference type="EMBL" id="TDR41788.1"/>
    </source>
</evidence>
<dbReference type="InterPro" id="IPR050625">
    <property type="entry name" value="ParA/MinD_ATPase"/>
</dbReference>
<dbReference type="InterPro" id="IPR033756">
    <property type="entry name" value="YlxH/NBP35"/>
</dbReference>
<keyword evidence="4" id="KW-0282">Flagellum</keyword>
<dbReference type="GO" id="GO:0005829">
    <property type="term" value="C:cytosol"/>
    <property type="evidence" value="ECO:0007669"/>
    <property type="project" value="TreeGrafter"/>
</dbReference>
<dbReference type="GO" id="GO:0009898">
    <property type="term" value="C:cytoplasmic side of plasma membrane"/>
    <property type="evidence" value="ECO:0007669"/>
    <property type="project" value="TreeGrafter"/>
</dbReference>
<dbReference type="AlphaFoldDB" id="A0A8B4Q6V9"/>
<name>A0A8B4Q6V9_9BACL</name>
<dbReference type="Proteomes" id="UP000254330">
    <property type="component" value="Unassembled WGS sequence"/>
</dbReference>
<dbReference type="CDD" id="cd02038">
    <property type="entry name" value="FlhG-like"/>
    <property type="match status" value="1"/>
</dbReference>
<dbReference type="InterPro" id="IPR025501">
    <property type="entry name" value="MinD_FleN"/>
</dbReference>
<dbReference type="SUPFAM" id="SSF52540">
    <property type="entry name" value="P-loop containing nucleoside triphosphate hydrolases"/>
    <property type="match status" value="1"/>
</dbReference>
<dbReference type="Gene3D" id="3.40.50.300">
    <property type="entry name" value="P-loop containing nucleotide triphosphate hydrolases"/>
    <property type="match status" value="1"/>
</dbReference>
<evidence type="ECO:0000256" key="2">
    <source>
        <dbReference type="ARBA" id="ARBA00022840"/>
    </source>
</evidence>
<keyword evidence="4" id="KW-0969">Cilium</keyword>
<dbReference type="GO" id="GO:0051782">
    <property type="term" value="P:negative regulation of cell division"/>
    <property type="evidence" value="ECO:0007669"/>
    <property type="project" value="TreeGrafter"/>
</dbReference>
<dbReference type="InterPro" id="IPR033875">
    <property type="entry name" value="FlhG"/>
</dbReference>
<dbReference type="GO" id="GO:0016887">
    <property type="term" value="F:ATP hydrolysis activity"/>
    <property type="evidence" value="ECO:0007669"/>
    <property type="project" value="TreeGrafter"/>
</dbReference>
<dbReference type="PANTHER" id="PTHR43384">
    <property type="entry name" value="SEPTUM SITE-DETERMINING PROTEIN MIND HOMOLOG, CHLOROPLASTIC-RELATED"/>
    <property type="match status" value="1"/>
</dbReference>
<keyword evidence="4" id="KW-0966">Cell projection</keyword>
<keyword evidence="6" id="KW-1185">Reference proteome</keyword>
<organism evidence="3 5">
    <name type="scientific">Kurthia zopfii</name>
    <dbReference type="NCBI Taxonomy" id="1650"/>
    <lineage>
        <taxon>Bacteria</taxon>
        <taxon>Bacillati</taxon>
        <taxon>Bacillota</taxon>
        <taxon>Bacilli</taxon>
        <taxon>Bacillales</taxon>
        <taxon>Caryophanaceae</taxon>
        <taxon>Kurthia</taxon>
    </lineage>
</organism>
<sequence>MDQAAILREKMQHQSSGTCRTIAVVSGKGGVGKSNFTTNFSLTLAEKGKRVLIVDMDLGMGNIHILLGKSAGNSLTNYLQGECSIQAIIHHDEDRLDFISGGSGMTSLLRWSDFMFERLLFAFDELQKNYDFILFDMGAGATDWSLQFMMSVDDIFVISTTEPTSITDAYSMMKYIHTKDTEKDFFLICNRALSSDEGTTTLLRLKTTMQRFLSKEIIELGVIPEDLQVRKAINEQIPYKKRYPNCIAAKSINKIAERYLANDLVSPIEVIGKNPFLSKLKGLFTKGGA</sequence>
<dbReference type="Pfam" id="PF10609">
    <property type="entry name" value="ParA"/>
    <property type="match status" value="1"/>
</dbReference>
<gene>
    <name evidence="3" type="primary">ylxH_1</name>
    <name evidence="4" type="ORF">DFR61_10527</name>
    <name evidence="3" type="ORF">NCTC10597_00769</name>
</gene>
<keyword evidence="2" id="KW-0067">ATP-binding</keyword>
<dbReference type="RefSeq" id="WP_232025925.1">
    <property type="nucleotide sequence ID" value="NZ_BJUE01000018.1"/>
</dbReference>
<dbReference type="PANTHER" id="PTHR43384:SF4">
    <property type="entry name" value="CELLULOSE BIOSYNTHESIS PROTEIN BCSQ-RELATED"/>
    <property type="match status" value="1"/>
</dbReference>
<dbReference type="Proteomes" id="UP000294641">
    <property type="component" value="Unassembled WGS sequence"/>
</dbReference>
<reference evidence="3 5" key="1">
    <citation type="submission" date="2018-06" db="EMBL/GenBank/DDBJ databases">
        <authorList>
            <consortium name="Pathogen Informatics"/>
            <person name="Doyle S."/>
        </authorList>
    </citation>
    <scope>NUCLEOTIDE SEQUENCE [LARGE SCALE GENOMIC DNA]</scope>
    <source>
        <strain evidence="3 5">NCTC10597</strain>
    </source>
</reference>
<comment type="caution">
    <text evidence="3">The sequence shown here is derived from an EMBL/GenBank/DDBJ whole genome shotgun (WGS) entry which is preliminary data.</text>
</comment>
<dbReference type="EMBL" id="SNZG01000005">
    <property type="protein sequence ID" value="TDR41788.1"/>
    <property type="molecule type" value="Genomic_DNA"/>
</dbReference>
<evidence type="ECO:0000256" key="1">
    <source>
        <dbReference type="ARBA" id="ARBA00022741"/>
    </source>
</evidence>
<evidence type="ECO:0000313" key="5">
    <source>
        <dbReference type="Proteomes" id="UP000254330"/>
    </source>
</evidence>
<evidence type="ECO:0000313" key="6">
    <source>
        <dbReference type="Proteomes" id="UP000294641"/>
    </source>
</evidence>
<proteinExistence type="predicted"/>